<dbReference type="AlphaFoldDB" id="J9FN40"/>
<dbReference type="EMBL" id="AMCI01005582">
    <property type="protein sequence ID" value="EJW95868.1"/>
    <property type="molecule type" value="Genomic_DNA"/>
</dbReference>
<dbReference type="InterPro" id="IPR046209">
    <property type="entry name" value="DUF6242_N"/>
</dbReference>
<evidence type="ECO:0000259" key="2">
    <source>
        <dbReference type="Pfam" id="PF25852"/>
    </source>
</evidence>
<protein>
    <submittedName>
        <fullName evidence="3">BNR/Asp-box repeat-containing protein</fullName>
    </submittedName>
</protein>
<feature type="domain" description="DUF6242" evidence="2">
    <location>
        <begin position="160"/>
        <end position="453"/>
    </location>
</feature>
<dbReference type="SUPFAM" id="SSF110296">
    <property type="entry name" value="Oligoxyloglucan reducing end-specific cellobiohydrolase"/>
    <property type="match status" value="1"/>
</dbReference>
<evidence type="ECO:0000313" key="3">
    <source>
        <dbReference type="EMBL" id="EJW95868.1"/>
    </source>
</evidence>
<sequence length="465" mass="51260">MKMKILPALLAAMTLVGATASCSEDNPTFTYSQSNECLITSVTLGKLVRTMHTLSSKGEDSTYTVTVTGSYYPMSIDQANRYIYNLDSLPVGTDISRVTFAALNALGSVSIRGLETGQDSIFNMNDSTDFTKVRSFTVYATDGVSNREYLMRVNVHKEEGDSMVWHKELTGHAELARMTATRSLAVGNQIYLFGMNEGKSEVLISTLNDLDGGRFTEAAMPTQPSVQPQSVVRYHDYFYALSSDSSRLVTSADGKEWTALATDFVPSALVTAGSNQLVALRDGHFYSSFDGLTWTEEAADEAAYLPNGTVCGTLLPSTLDKSFETLIAVGEKDGKAVVWNRNVDLSGKEDFPWIRIPATETSKYNLPEMKEYHLQTYDGAALLTGLTADGKLAPLYWSKDRGRTWKRDRLKTPAAHAEGAIATAIDQNHFIWLFCGKTGEVWRGRINRLGWTPLPGAFEKSLQRR</sequence>
<evidence type="ECO:0000259" key="1">
    <source>
        <dbReference type="Pfam" id="PF19755"/>
    </source>
</evidence>
<comment type="caution">
    <text evidence="3">The sequence shown here is derived from an EMBL/GenBank/DDBJ whole genome shotgun (WGS) entry which is preliminary data.</text>
</comment>
<dbReference type="PROSITE" id="PS51257">
    <property type="entry name" value="PROKAR_LIPOPROTEIN"/>
    <property type="match status" value="1"/>
</dbReference>
<organism evidence="3">
    <name type="scientific">gut metagenome</name>
    <dbReference type="NCBI Taxonomy" id="749906"/>
    <lineage>
        <taxon>unclassified sequences</taxon>
        <taxon>metagenomes</taxon>
        <taxon>organismal metagenomes</taxon>
    </lineage>
</organism>
<proteinExistence type="predicted"/>
<dbReference type="Pfam" id="PF25852">
    <property type="entry name" value="DUF6242_C"/>
    <property type="match status" value="1"/>
</dbReference>
<dbReference type="Pfam" id="PF19755">
    <property type="entry name" value="DUF6242"/>
    <property type="match status" value="1"/>
</dbReference>
<feature type="domain" description="DUF6242" evidence="1">
    <location>
        <begin position="43"/>
        <end position="153"/>
    </location>
</feature>
<name>J9FN40_9ZZZZ</name>
<accession>J9FN40</accession>
<gene>
    <name evidence="3" type="ORF">EVA_16028</name>
</gene>
<reference evidence="3" key="1">
    <citation type="journal article" date="2012" name="PLoS ONE">
        <title>Gene sets for utilization of primary and secondary nutrition supplies in the distal gut of endangered iberian lynx.</title>
        <authorList>
            <person name="Alcaide M."/>
            <person name="Messina E."/>
            <person name="Richter M."/>
            <person name="Bargiela R."/>
            <person name="Peplies J."/>
            <person name="Huws S.A."/>
            <person name="Newbold C.J."/>
            <person name="Golyshin P.N."/>
            <person name="Simon M.A."/>
            <person name="Lopez G."/>
            <person name="Yakimov M.M."/>
            <person name="Ferrer M."/>
        </authorList>
    </citation>
    <scope>NUCLEOTIDE SEQUENCE</scope>
</reference>
<dbReference type="InterPro" id="IPR058667">
    <property type="entry name" value="DUF6242_C"/>
</dbReference>